<keyword evidence="8" id="KW-1185">Reference proteome</keyword>
<evidence type="ECO:0000259" key="5">
    <source>
        <dbReference type="PROSITE" id="PS51077"/>
    </source>
</evidence>
<evidence type="ECO:0000256" key="4">
    <source>
        <dbReference type="SAM" id="MobiDB-lite"/>
    </source>
</evidence>
<dbReference type="PROSITE" id="PS51078">
    <property type="entry name" value="ICLR_ED"/>
    <property type="match status" value="1"/>
</dbReference>
<dbReference type="InterPro" id="IPR036390">
    <property type="entry name" value="WH_DNA-bd_sf"/>
</dbReference>
<dbReference type="GO" id="GO:0045892">
    <property type="term" value="P:negative regulation of DNA-templated transcription"/>
    <property type="evidence" value="ECO:0007669"/>
    <property type="project" value="TreeGrafter"/>
</dbReference>
<keyword evidence="1" id="KW-0805">Transcription regulation</keyword>
<feature type="domain" description="HTH iclR-type" evidence="5">
    <location>
        <begin position="29"/>
        <end position="89"/>
    </location>
</feature>
<reference evidence="7 8" key="1">
    <citation type="submission" date="2018-11" db="EMBL/GenBank/DDBJ databases">
        <title>Sequencing the genomes of 1000 actinobacteria strains.</title>
        <authorList>
            <person name="Klenk H.-P."/>
        </authorList>
    </citation>
    <scope>NUCLEOTIDE SEQUENCE [LARGE SCALE GENOMIC DNA]</scope>
    <source>
        <strain evidence="7 8">DSM 14418</strain>
    </source>
</reference>
<dbReference type="PROSITE" id="PS51077">
    <property type="entry name" value="HTH_ICLR"/>
    <property type="match status" value="1"/>
</dbReference>
<sequence>MPRLAAPVTAGVPTTTTERPVTAGSPESIRSLERGLGVIKVFDADHPRLGLSEVAARSGLPRAAARRALTTLVELGYAEQSGRDYTLRPRLLDLGFLRLADLSLADVARPHLSTLSERLGASASASVLEAGQIVYIARAATRDLMRVRIRTGTRFPAESTSMGRVLLAARSPEWIEGFVATVRVERRSPYTTTDTDRLRSILALTRRQGYALVDQELEEGLRSLAVPVRDRTGTVVAAVNVATMAEPGGAEAFLRRALPELRAAAAAVEADLVPVSHVLS</sequence>
<evidence type="ECO:0000313" key="8">
    <source>
        <dbReference type="Proteomes" id="UP000280726"/>
    </source>
</evidence>
<dbReference type="InterPro" id="IPR029016">
    <property type="entry name" value="GAF-like_dom_sf"/>
</dbReference>
<comment type="caution">
    <text evidence="7">The sequence shown here is derived from an EMBL/GenBank/DDBJ whole genome shotgun (WGS) entry which is preliminary data.</text>
</comment>
<accession>A0A3N4Z777</accession>
<evidence type="ECO:0000256" key="2">
    <source>
        <dbReference type="ARBA" id="ARBA00023125"/>
    </source>
</evidence>
<dbReference type="InterPro" id="IPR036388">
    <property type="entry name" value="WH-like_DNA-bd_sf"/>
</dbReference>
<name>A0A3N4Z777_9MICO</name>
<dbReference type="GO" id="GO:0003677">
    <property type="term" value="F:DNA binding"/>
    <property type="evidence" value="ECO:0007669"/>
    <property type="project" value="UniProtKB-KW"/>
</dbReference>
<keyword evidence="2" id="KW-0238">DNA-binding</keyword>
<dbReference type="InterPro" id="IPR005471">
    <property type="entry name" value="Tscrpt_reg_IclR_N"/>
</dbReference>
<dbReference type="Proteomes" id="UP000280726">
    <property type="component" value="Unassembled WGS sequence"/>
</dbReference>
<evidence type="ECO:0000313" key="7">
    <source>
        <dbReference type="EMBL" id="RPF28173.1"/>
    </source>
</evidence>
<dbReference type="SUPFAM" id="SSF46785">
    <property type="entry name" value="Winged helix' DNA-binding domain"/>
    <property type="match status" value="1"/>
</dbReference>
<dbReference type="SMART" id="SM00346">
    <property type="entry name" value="HTH_ICLR"/>
    <property type="match status" value="1"/>
</dbReference>
<evidence type="ECO:0000256" key="1">
    <source>
        <dbReference type="ARBA" id="ARBA00023015"/>
    </source>
</evidence>
<protein>
    <submittedName>
        <fullName evidence="7">IclR family transcriptional regulator</fullName>
    </submittedName>
</protein>
<feature type="domain" description="IclR-ED" evidence="6">
    <location>
        <begin position="90"/>
        <end position="274"/>
    </location>
</feature>
<dbReference type="GO" id="GO:0003700">
    <property type="term" value="F:DNA-binding transcription factor activity"/>
    <property type="evidence" value="ECO:0007669"/>
    <property type="project" value="TreeGrafter"/>
</dbReference>
<dbReference type="PANTHER" id="PTHR30136:SF34">
    <property type="entry name" value="TRANSCRIPTIONAL REGULATOR"/>
    <property type="match status" value="1"/>
</dbReference>
<feature type="compositionally biased region" description="Low complexity" evidence="4">
    <location>
        <begin position="1"/>
        <end position="17"/>
    </location>
</feature>
<dbReference type="SUPFAM" id="SSF55781">
    <property type="entry name" value="GAF domain-like"/>
    <property type="match status" value="1"/>
</dbReference>
<dbReference type="Pfam" id="PF09339">
    <property type="entry name" value="HTH_IclR"/>
    <property type="match status" value="1"/>
</dbReference>
<dbReference type="Pfam" id="PF01614">
    <property type="entry name" value="IclR_C"/>
    <property type="match status" value="1"/>
</dbReference>
<dbReference type="PANTHER" id="PTHR30136">
    <property type="entry name" value="HELIX-TURN-HELIX TRANSCRIPTIONAL REGULATOR, ICLR FAMILY"/>
    <property type="match status" value="1"/>
</dbReference>
<organism evidence="7 8">
    <name type="scientific">Georgenia muralis</name>
    <dbReference type="NCBI Taxonomy" id="154117"/>
    <lineage>
        <taxon>Bacteria</taxon>
        <taxon>Bacillati</taxon>
        <taxon>Actinomycetota</taxon>
        <taxon>Actinomycetes</taxon>
        <taxon>Micrococcales</taxon>
        <taxon>Bogoriellaceae</taxon>
        <taxon>Georgenia</taxon>
    </lineage>
</organism>
<keyword evidence="3" id="KW-0804">Transcription</keyword>
<gene>
    <name evidence="7" type="ORF">EDD32_2687</name>
</gene>
<proteinExistence type="predicted"/>
<dbReference type="Gene3D" id="1.10.10.10">
    <property type="entry name" value="Winged helix-like DNA-binding domain superfamily/Winged helix DNA-binding domain"/>
    <property type="match status" value="1"/>
</dbReference>
<evidence type="ECO:0000259" key="6">
    <source>
        <dbReference type="PROSITE" id="PS51078"/>
    </source>
</evidence>
<dbReference type="InterPro" id="IPR014757">
    <property type="entry name" value="Tscrpt_reg_IclR_C"/>
</dbReference>
<dbReference type="EMBL" id="RKRA01000001">
    <property type="protein sequence ID" value="RPF28173.1"/>
    <property type="molecule type" value="Genomic_DNA"/>
</dbReference>
<dbReference type="Gene3D" id="3.30.450.40">
    <property type="match status" value="1"/>
</dbReference>
<dbReference type="AlphaFoldDB" id="A0A3N4Z777"/>
<feature type="region of interest" description="Disordered" evidence="4">
    <location>
        <begin position="1"/>
        <end position="26"/>
    </location>
</feature>
<evidence type="ECO:0000256" key="3">
    <source>
        <dbReference type="ARBA" id="ARBA00023163"/>
    </source>
</evidence>
<dbReference type="InterPro" id="IPR050707">
    <property type="entry name" value="HTH_MetabolicPath_Reg"/>
</dbReference>